<feature type="compositionally biased region" description="Low complexity" evidence="9">
    <location>
        <begin position="65"/>
        <end position="86"/>
    </location>
</feature>
<feature type="region of interest" description="Disordered" evidence="9">
    <location>
        <begin position="108"/>
        <end position="140"/>
    </location>
</feature>
<evidence type="ECO:0000256" key="4">
    <source>
        <dbReference type="ARBA" id="ARBA00023155"/>
    </source>
</evidence>
<protein>
    <recommendedName>
        <fullName evidence="10">Homeobox domain-containing protein</fullName>
    </recommendedName>
</protein>
<name>A0AAD7XZA0_9FUNG</name>
<organism evidence="11 12">
    <name type="scientific">Lichtheimia ornata</name>
    <dbReference type="NCBI Taxonomy" id="688661"/>
    <lineage>
        <taxon>Eukaryota</taxon>
        <taxon>Fungi</taxon>
        <taxon>Fungi incertae sedis</taxon>
        <taxon>Mucoromycota</taxon>
        <taxon>Mucoromycotina</taxon>
        <taxon>Mucoromycetes</taxon>
        <taxon>Mucorales</taxon>
        <taxon>Lichtheimiaceae</taxon>
        <taxon>Lichtheimia</taxon>
    </lineage>
</organism>
<dbReference type="EMBL" id="JARTCD010000004">
    <property type="protein sequence ID" value="KAJ8662779.1"/>
    <property type="molecule type" value="Genomic_DNA"/>
</dbReference>
<dbReference type="Proteomes" id="UP001234581">
    <property type="component" value="Unassembled WGS sequence"/>
</dbReference>
<keyword evidence="2" id="KW-0805">Transcription regulation</keyword>
<feature type="domain" description="Homeobox" evidence="10">
    <location>
        <begin position="134"/>
        <end position="193"/>
    </location>
</feature>
<dbReference type="Pfam" id="PF05920">
    <property type="entry name" value="Homeobox_KN"/>
    <property type="match status" value="1"/>
</dbReference>
<comment type="subcellular location">
    <subcellularLocation>
        <location evidence="1 8">Nucleus</location>
    </subcellularLocation>
</comment>
<accession>A0AAD7XZA0</accession>
<keyword evidence="4 8" id="KW-0371">Homeobox</keyword>
<keyword evidence="3 8" id="KW-0238">DNA-binding</keyword>
<sequence length="205" mass="23671">MHTQQHFHPVILFHDQQVAYGDPYYQPMIQIKKERTNEMLRVNSQWWQHIATSMMDDGNEDDDTLTTTGTSNSNSSSPLSTASSCSSLSPKPCLTSPLHHQQPYLSHQLAAVSEKPRPTTKITKDTRPSMSTTNHVKRRRGNLPKSVTAILKQWLMDHFQHPYPTEQEKMMLCRKTGLTVSQISNWFINARRRILPLVRMSHHQQ</sequence>
<dbReference type="SUPFAM" id="SSF46689">
    <property type="entry name" value="Homeodomain-like"/>
    <property type="match status" value="1"/>
</dbReference>
<dbReference type="GO" id="GO:0003677">
    <property type="term" value="F:DNA binding"/>
    <property type="evidence" value="ECO:0007669"/>
    <property type="project" value="UniProtKB-UniRule"/>
</dbReference>
<evidence type="ECO:0000259" key="10">
    <source>
        <dbReference type="PROSITE" id="PS50071"/>
    </source>
</evidence>
<comment type="caution">
    <text evidence="11">The sequence shown here is derived from an EMBL/GenBank/DDBJ whole genome shotgun (WGS) entry which is preliminary data.</text>
</comment>
<dbReference type="InterPro" id="IPR009057">
    <property type="entry name" value="Homeodomain-like_sf"/>
</dbReference>
<feature type="region of interest" description="Disordered" evidence="9">
    <location>
        <begin position="55"/>
        <end position="86"/>
    </location>
</feature>
<dbReference type="PROSITE" id="PS50071">
    <property type="entry name" value="HOMEOBOX_2"/>
    <property type="match status" value="1"/>
</dbReference>
<evidence type="ECO:0000256" key="9">
    <source>
        <dbReference type="SAM" id="MobiDB-lite"/>
    </source>
</evidence>
<dbReference type="RefSeq" id="XP_058347692.1">
    <property type="nucleotide sequence ID" value="XM_058481835.1"/>
</dbReference>
<dbReference type="InterPro" id="IPR050224">
    <property type="entry name" value="TALE_homeobox"/>
</dbReference>
<reference evidence="11 12" key="1">
    <citation type="submission" date="2023-03" db="EMBL/GenBank/DDBJ databases">
        <title>Genome sequence of Lichtheimia ornata CBS 291.66.</title>
        <authorList>
            <person name="Mohabir J.T."/>
            <person name="Shea T.P."/>
            <person name="Kurbessoian T."/>
            <person name="Berby B."/>
            <person name="Fontaine J."/>
            <person name="Livny J."/>
            <person name="Gnirke A."/>
            <person name="Stajich J.E."/>
            <person name="Cuomo C.A."/>
        </authorList>
    </citation>
    <scope>NUCLEOTIDE SEQUENCE [LARGE SCALE GENOMIC DNA]</scope>
    <source>
        <strain evidence="11">CBS 291.66</strain>
    </source>
</reference>
<evidence type="ECO:0000256" key="5">
    <source>
        <dbReference type="ARBA" id="ARBA00023163"/>
    </source>
</evidence>
<dbReference type="SMART" id="SM00389">
    <property type="entry name" value="HOX"/>
    <property type="match status" value="1"/>
</dbReference>
<evidence type="ECO:0000256" key="7">
    <source>
        <dbReference type="ARBA" id="ARBA00038021"/>
    </source>
</evidence>
<evidence type="ECO:0000313" key="11">
    <source>
        <dbReference type="EMBL" id="KAJ8662779.1"/>
    </source>
</evidence>
<evidence type="ECO:0000256" key="3">
    <source>
        <dbReference type="ARBA" id="ARBA00023125"/>
    </source>
</evidence>
<evidence type="ECO:0000313" key="12">
    <source>
        <dbReference type="Proteomes" id="UP001234581"/>
    </source>
</evidence>
<dbReference type="FunFam" id="1.10.10.60:FF:000059">
    <property type="entry name" value="TGFB-induced factor homeobox 1"/>
    <property type="match status" value="1"/>
</dbReference>
<dbReference type="InterPro" id="IPR001356">
    <property type="entry name" value="HD"/>
</dbReference>
<evidence type="ECO:0000256" key="6">
    <source>
        <dbReference type="ARBA" id="ARBA00023242"/>
    </source>
</evidence>
<evidence type="ECO:0000256" key="1">
    <source>
        <dbReference type="ARBA" id="ARBA00004123"/>
    </source>
</evidence>
<keyword evidence="6 8" id="KW-0539">Nucleus</keyword>
<feature type="DNA-binding region" description="Homeobox" evidence="8">
    <location>
        <begin position="136"/>
        <end position="194"/>
    </location>
</feature>
<dbReference type="InterPro" id="IPR008422">
    <property type="entry name" value="KN_HD"/>
</dbReference>
<evidence type="ECO:0000256" key="2">
    <source>
        <dbReference type="ARBA" id="ARBA00023015"/>
    </source>
</evidence>
<dbReference type="Gene3D" id="1.10.10.60">
    <property type="entry name" value="Homeodomain-like"/>
    <property type="match status" value="1"/>
</dbReference>
<keyword evidence="12" id="KW-1185">Reference proteome</keyword>
<gene>
    <name evidence="11" type="ORF">O0I10_001743</name>
</gene>
<keyword evidence="5" id="KW-0804">Transcription</keyword>
<dbReference type="GO" id="GO:0005634">
    <property type="term" value="C:nucleus"/>
    <property type="evidence" value="ECO:0007669"/>
    <property type="project" value="UniProtKB-SubCell"/>
</dbReference>
<comment type="similarity">
    <text evidence="7">Belongs to the TALE/TGIF homeobox family.</text>
</comment>
<dbReference type="AlphaFoldDB" id="A0AAD7XZA0"/>
<feature type="compositionally biased region" description="Basic and acidic residues" evidence="9">
    <location>
        <begin position="114"/>
        <end position="127"/>
    </location>
</feature>
<dbReference type="GO" id="GO:0006355">
    <property type="term" value="P:regulation of DNA-templated transcription"/>
    <property type="evidence" value="ECO:0007669"/>
    <property type="project" value="InterPro"/>
</dbReference>
<dbReference type="GeneID" id="83209161"/>
<proteinExistence type="inferred from homology"/>
<dbReference type="CDD" id="cd00086">
    <property type="entry name" value="homeodomain"/>
    <property type="match status" value="1"/>
</dbReference>
<dbReference type="PANTHER" id="PTHR11850">
    <property type="entry name" value="HOMEOBOX PROTEIN TRANSCRIPTION FACTORS"/>
    <property type="match status" value="1"/>
</dbReference>
<evidence type="ECO:0000256" key="8">
    <source>
        <dbReference type="PROSITE-ProRule" id="PRU00108"/>
    </source>
</evidence>